<proteinExistence type="predicted"/>
<dbReference type="Proteomes" id="UP001154329">
    <property type="component" value="Chromosome 1"/>
</dbReference>
<sequence>MEKSDVQRNERILYNVTYYYYYTHNIIFTVYNIIYTIVSAVAASAHLNEILYYILYTENEREKKKPSLAIWTAGAGDVTTRQPALICVPCDYRRGQVRRRTQRANIDLILLLYRSRRRRLHCCSRRRMVHCPS</sequence>
<accession>A0A9P0IWF9</accession>
<reference evidence="1" key="1">
    <citation type="submission" date="2022-02" db="EMBL/GenBank/DDBJ databases">
        <authorList>
            <person name="King R."/>
        </authorList>
    </citation>
    <scope>NUCLEOTIDE SEQUENCE</scope>
</reference>
<evidence type="ECO:0000313" key="2">
    <source>
        <dbReference type="Proteomes" id="UP001154329"/>
    </source>
</evidence>
<dbReference type="EMBL" id="OU899034">
    <property type="protein sequence ID" value="CAH1714665.1"/>
    <property type="molecule type" value="Genomic_DNA"/>
</dbReference>
<gene>
    <name evidence="1" type="ORF">APHIGO_LOCUS2872</name>
</gene>
<protein>
    <submittedName>
        <fullName evidence="1">Uncharacterized protein</fullName>
    </submittedName>
</protein>
<keyword evidence="2" id="KW-1185">Reference proteome</keyword>
<evidence type="ECO:0000313" key="1">
    <source>
        <dbReference type="EMBL" id="CAH1714665.1"/>
    </source>
</evidence>
<dbReference type="AlphaFoldDB" id="A0A9P0IWF9"/>
<reference evidence="1" key="2">
    <citation type="submission" date="2022-10" db="EMBL/GenBank/DDBJ databases">
        <authorList>
            <consortium name="ENA_rothamsted_submissions"/>
            <consortium name="culmorum"/>
            <person name="King R."/>
        </authorList>
    </citation>
    <scope>NUCLEOTIDE SEQUENCE</scope>
</reference>
<organism evidence="1 2">
    <name type="scientific">Aphis gossypii</name>
    <name type="common">Cotton aphid</name>
    <dbReference type="NCBI Taxonomy" id="80765"/>
    <lineage>
        <taxon>Eukaryota</taxon>
        <taxon>Metazoa</taxon>
        <taxon>Ecdysozoa</taxon>
        <taxon>Arthropoda</taxon>
        <taxon>Hexapoda</taxon>
        <taxon>Insecta</taxon>
        <taxon>Pterygota</taxon>
        <taxon>Neoptera</taxon>
        <taxon>Paraneoptera</taxon>
        <taxon>Hemiptera</taxon>
        <taxon>Sternorrhyncha</taxon>
        <taxon>Aphidomorpha</taxon>
        <taxon>Aphidoidea</taxon>
        <taxon>Aphididae</taxon>
        <taxon>Aphidini</taxon>
        <taxon>Aphis</taxon>
        <taxon>Aphis</taxon>
    </lineage>
</organism>
<name>A0A9P0IWF9_APHGO</name>